<sequence length="289" mass="32931">MKKNLKLLFLVLIIFSCKEKTIKLNNNISFDVQKNISYGDNSEQQLDFYFPQNNDSIKGIFVMIHGGGWKAGDKSNLTRFAFSMMEKFPDYAFANINYRLANNSSFILPNQTDDIDNVLDFLVKKSVEMKVKPHFILLGNSAGAHLSMLYGYNTLFDDKHRTKVKAIVNIVGPADLSDPNFKNYSDYAFVEKHMIDLSKSTPTDLTNQDIPNPVYWINKNSPPTISFYGNNDYVIPLSQKKILDSVLNKNKVINQSFEFSGGHLDWSNEKNAPFIINAISQFLKHTGEK</sequence>
<organism evidence="4 6">
    <name type="scientific">Chryseobacterium muglaense</name>
    <dbReference type="NCBI Taxonomy" id="2893752"/>
    <lineage>
        <taxon>Bacteria</taxon>
        <taxon>Pseudomonadati</taxon>
        <taxon>Bacteroidota</taxon>
        <taxon>Flavobacteriia</taxon>
        <taxon>Flavobacteriales</taxon>
        <taxon>Weeksellaceae</taxon>
        <taxon>Chryseobacterium group</taxon>
        <taxon>Chryseobacterium</taxon>
    </lineage>
</organism>
<dbReference type="RefSeq" id="WP_191178328.1">
    <property type="nucleotide sequence ID" value="NZ_JACXXP010000002.1"/>
</dbReference>
<dbReference type="Gene3D" id="3.40.50.1820">
    <property type="entry name" value="alpha/beta hydrolase"/>
    <property type="match status" value="1"/>
</dbReference>
<dbReference type="InterPro" id="IPR049492">
    <property type="entry name" value="BD-FAE-like_dom"/>
</dbReference>
<comment type="caution">
    <text evidence="4">The sequence shown here is derived from an EMBL/GenBank/DDBJ whole genome shotgun (WGS) entry which is preliminary data.</text>
</comment>
<reference evidence="4" key="1">
    <citation type="submission" date="2021-11" db="EMBL/GenBank/DDBJ databases">
        <title>Description of novel Chryseobacterium species.</title>
        <authorList>
            <person name="Saticioglu I.B."/>
            <person name="Ay H."/>
            <person name="Altun S."/>
            <person name="Duman M."/>
        </authorList>
    </citation>
    <scope>NUCLEOTIDE SEQUENCE</scope>
    <source>
        <strain evidence="4">C-39</strain>
    </source>
</reference>
<accession>A0A9Q3YRG0</accession>
<dbReference type="InterPro" id="IPR050300">
    <property type="entry name" value="GDXG_lipolytic_enzyme"/>
</dbReference>
<dbReference type="GO" id="GO:0016787">
    <property type="term" value="F:hydrolase activity"/>
    <property type="evidence" value="ECO:0007669"/>
    <property type="project" value="UniProtKB-KW"/>
</dbReference>
<dbReference type="EMBL" id="JAJJML010000001">
    <property type="protein sequence ID" value="MCC9034779.1"/>
    <property type="molecule type" value="Genomic_DNA"/>
</dbReference>
<gene>
    <name evidence="3" type="ORF">IEW27_03720</name>
    <name evidence="4" type="ORF">LNP80_11020</name>
</gene>
<dbReference type="InterPro" id="IPR029058">
    <property type="entry name" value="AB_hydrolase_fold"/>
</dbReference>
<evidence type="ECO:0000259" key="2">
    <source>
        <dbReference type="Pfam" id="PF20434"/>
    </source>
</evidence>
<evidence type="ECO:0000313" key="3">
    <source>
        <dbReference type="EMBL" id="MBD3903706.1"/>
    </source>
</evidence>
<feature type="domain" description="BD-FAE-like" evidence="2">
    <location>
        <begin position="46"/>
        <end position="246"/>
    </location>
</feature>
<dbReference type="EMBL" id="JACXXP010000002">
    <property type="protein sequence ID" value="MBD3903706.1"/>
    <property type="molecule type" value="Genomic_DNA"/>
</dbReference>
<evidence type="ECO:0000313" key="6">
    <source>
        <dbReference type="Proteomes" id="UP001107960"/>
    </source>
</evidence>
<reference evidence="3" key="3">
    <citation type="submission" date="2024-05" db="EMBL/GenBank/DDBJ databases">
        <title>Description of novel Chryseobacterium sp. strain C-2.</title>
        <authorList>
            <person name="Saticioglu I.B."/>
        </authorList>
    </citation>
    <scope>NUCLEOTIDE SEQUENCE</scope>
    <source>
        <strain evidence="3">C-2</strain>
    </source>
</reference>
<dbReference type="SUPFAM" id="SSF53474">
    <property type="entry name" value="alpha/beta-Hydrolases"/>
    <property type="match status" value="1"/>
</dbReference>
<keyword evidence="5" id="KW-1185">Reference proteome</keyword>
<keyword evidence="1 4" id="KW-0378">Hydrolase</keyword>
<evidence type="ECO:0000256" key="1">
    <source>
        <dbReference type="ARBA" id="ARBA00022801"/>
    </source>
</evidence>
<dbReference type="Pfam" id="PF20434">
    <property type="entry name" value="BD-FAE"/>
    <property type="match status" value="1"/>
</dbReference>
<protein>
    <submittedName>
        <fullName evidence="4">Alpha/beta hydrolase</fullName>
    </submittedName>
</protein>
<dbReference type="PANTHER" id="PTHR48081">
    <property type="entry name" value="AB HYDROLASE SUPERFAMILY PROTEIN C4A8.06C"/>
    <property type="match status" value="1"/>
</dbReference>
<dbReference type="Proteomes" id="UP001107960">
    <property type="component" value="Unassembled WGS sequence"/>
</dbReference>
<reference evidence="5" key="2">
    <citation type="submission" date="2023-07" db="EMBL/GenBank/DDBJ databases">
        <title>Description of novel Chryseobacterium sp. strain C-2.</title>
        <authorList>
            <person name="Saticioglu I.B."/>
        </authorList>
    </citation>
    <scope>NUCLEOTIDE SEQUENCE [LARGE SCALE GENOMIC DNA]</scope>
    <source>
        <strain evidence="5">C-2</strain>
    </source>
</reference>
<evidence type="ECO:0000313" key="5">
    <source>
        <dbReference type="Proteomes" id="UP000603715"/>
    </source>
</evidence>
<name>A0A9Q3YRG0_9FLAO</name>
<proteinExistence type="predicted"/>
<dbReference type="Proteomes" id="UP000603715">
    <property type="component" value="Unassembled WGS sequence"/>
</dbReference>
<dbReference type="PROSITE" id="PS51257">
    <property type="entry name" value="PROKAR_LIPOPROTEIN"/>
    <property type="match status" value="1"/>
</dbReference>
<evidence type="ECO:0000313" key="4">
    <source>
        <dbReference type="EMBL" id="MCC9034779.1"/>
    </source>
</evidence>
<dbReference type="AlphaFoldDB" id="A0A9Q3YRG0"/>